<keyword evidence="2" id="KW-1185">Reference proteome</keyword>
<gene>
    <name evidence="1" type="ORF">ROHU_014600</name>
</gene>
<reference evidence="1 2" key="1">
    <citation type="submission" date="2018-03" db="EMBL/GenBank/DDBJ databases">
        <title>Draft genome sequence of Rohu Carp (Labeo rohita).</title>
        <authorList>
            <person name="Das P."/>
            <person name="Kushwaha B."/>
            <person name="Joshi C.G."/>
            <person name="Kumar D."/>
            <person name="Nagpure N.S."/>
            <person name="Sahoo L."/>
            <person name="Das S.P."/>
            <person name="Bit A."/>
            <person name="Patnaik S."/>
            <person name="Meher P.K."/>
            <person name="Jayasankar P."/>
            <person name="Koringa P.G."/>
            <person name="Patel N.V."/>
            <person name="Hinsu A.T."/>
            <person name="Kumar R."/>
            <person name="Pandey M."/>
            <person name="Agarwal S."/>
            <person name="Srivastava S."/>
            <person name="Singh M."/>
            <person name="Iquebal M.A."/>
            <person name="Jaiswal S."/>
            <person name="Angadi U.B."/>
            <person name="Kumar N."/>
            <person name="Raza M."/>
            <person name="Shah T.M."/>
            <person name="Rai A."/>
            <person name="Jena J.K."/>
        </authorList>
    </citation>
    <scope>NUCLEOTIDE SEQUENCE [LARGE SCALE GENOMIC DNA]</scope>
    <source>
        <strain evidence="1">DASCIFA01</strain>
        <tissue evidence="1">Testis</tissue>
    </source>
</reference>
<keyword evidence="1" id="KW-0808">Transferase</keyword>
<dbReference type="Proteomes" id="UP000290572">
    <property type="component" value="Unassembled WGS sequence"/>
</dbReference>
<sequence>MTSTAPSSSRPSTVRDGVKRVKYFTTGIGTRSRSLEKLTLDSDSLYEDELRDNREHVTTLPMIQVSGPEGTVMVFRPWNERDLKEAMSHLPHPKDSGEKFATDLDMFCQEFSPTMQELKHLHRLGTFLLGSKKAAEEEPERPEAHIFTVGAVRSPKCHLCMGMSQEEDTRLEAIGKFDWLSALSVIMCELLKDASKRHR</sequence>
<name>A0A498NRW5_LABRO</name>
<dbReference type="EMBL" id="QBIY01011163">
    <property type="protein sequence ID" value="RXN34822.1"/>
    <property type="molecule type" value="Genomic_DNA"/>
</dbReference>
<keyword evidence="1" id="KW-0548">Nucleotidyltransferase</keyword>
<organism evidence="1 2">
    <name type="scientific">Labeo rohita</name>
    <name type="common">Indian major carp</name>
    <name type="synonym">Cyprinus rohita</name>
    <dbReference type="NCBI Taxonomy" id="84645"/>
    <lineage>
        <taxon>Eukaryota</taxon>
        <taxon>Metazoa</taxon>
        <taxon>Chordata</taxon>
        <taxon>Craniata</taxon>
        <taxon>Vertebrata</taxon>
        <taxon>Euteleostomi</taxon>
        <taxon>Actinopterygii</taxon>
        <taxon>Neopterygii</taxon>
        <taxon>Teleostei</taxon>
        <taxon>Ostariophysi</taxon>
        <taxon>Cypriniformes</taxon>
        <taxon>Cyprinidae</taxon>
        <taxon>Labeoninae</taxon>
        <taxon>Labeonini</taxon>
        <taxon>Labeo</taxon>
    </lineage>
</organism>
<keyword evidence="1" id="KW-0695">RNA-directed DNA polymerase</keyword>
<comment type="caution">
    <text evidence="1">The sequence shown here is derived from an EMBL/GenBank/DDBJ whole genome shotgun (WGS) entry which is preliminary data.</text>
</comment>
<proteinExistence type="predicted"/>
<evidence type="ECO:0000313" key="2">
    <source>
        <dbReference type="Proteomes" id="UP000290572"/>
    </source>
</evidence>
<accession>A0A498NRW5</accession>
<dbReference type="GO" id="GO:0003964">
    <property type="term" value="F:RNA-directed DNA polymerase activity"/>
    <property type="evidence" value="ECO:0007669"/>
    <property type="project" value="UniProtKB-KW"/>
</dbReference>
<evidence type="ECO:0000313" key="1">
    <source>
        <dbReference type="EMBL" id="RXN34822.1"/>
    </source>
</evidence>
<protein>
    <submittedName>
        <fullName evidence="1">RNA-directed DNA polymerase from transposon X-element</fullName>
    </submittedName>
</protein>
<dbReference type="AlphaFoldDB" id="A0A498NRW5"/>